<dbReference type="Pfam" id="PF13714">
    <property type="entry name" value="PEP_mutase"/>
    <property type="match status" value="1"/>
</dbReference>
<dbReference type="SUPFAM" id="SSF51621">
    <property type="entry name" value="Phosphoenolpyruvate/pyruvate domain"/>
    <property type="match status" value="1"/>
</dbReference>
<dbReference type="PANTHER" id="PTHR42905:SF16">
    <property type="entry name" value="CARBOXYPHOSPHONOENOLPYRUVATE PHOSPHONOMUTASE-LIKE PROTEIN (AFU_ORTHOLOGUE AFUA_5G07230)"/>
    <property type="match status" value="1"/>
</dbReference>
<dbReference type="OrthoDB" id="9785398at2"/>
<keyword evidence="2" id="KW-1185">Reference proteome</keyword>
<organism evidence="1 2">
    <name type="scientific">Bosea lupini</name>
    <dbReference type="NCBI Taxonomy" id="1036779"/>
    <lineage>
        <taxon>Bacteria</taxon>
        <taxon>Pseudomonadati</taxon>
        <taxon>Pseudomonadota</taxon>
        <taxon>Alphaproteobacteria</taxon>
        <taxon>Hyphomicrobiales</taxon>
        <taxon>Boseaceae</taxon>
        <taxon>Bosea</taxon>
    </lineage>
</organism>
<dbReference type="AlphaFoldDB" id="A0A1H7SSN4"/>
<dbReference type="STRING" id="1036779.SAMN04515666_105198"/>
<protein>
    <submittedName>
        <fullName evidence="1">2-Methylisocitrate lyase, PEP mutase family</fullName>
    </submittedName>
</protein>
<evidence type="ECO:0000313" key="2">
    <source>
        <dbReference type="Proteomes" id="UP000199664"/>
    </source>
</evidence>
<sequence>MAYTPPVDAFRQLHASGCFVMPNPWDEGSARWLRGQGFKALASTSAGFAFTQGRADQDVPRDMMLAHLTELVKAVPDLPVNADFENGYADTPDGVAANVKLCIATGVAGLSIEDATGRADEPLYPFELAVERIRAARRAVDETGTGVVLTARAECFLTGHPDALNESVRRIEAYAEAGADVLYAPGPKTIADISAIVAAAGGKPVNTLVYGDVGLSVSDIAATGTRRISIGAALARAAWAAFIEATRLIKDEGSFKGFAGNGASAPLNPFFRDDLKARS</sequence>
<accession>A0A1H7SSN4</accession>
<dbReference type="CDD" id="cd00377">
    <property type="entry name" value="ICL_PEPM"/>
    <property type="match status" value="1"/>
</dbReference>
<dbReference type="InterPro" id="IPR015813">
    <property type="entry name" value="Pyrv/PenolPyrv_kinase-like_dom"/>
</dbReference>
<proteinExistence type="predicted"/>
<gene>
    <name evidence="1" type="ORF">SAMN04515666_105198</name>
</gene>
<keyword evidence="1" id="KW-0456">Lyase</keyword>
<dbReference type="Proteomes" id="UP000199664">
    <property type="component" value="Unassembled WGS sequence"/>
</dbReference>
<dbReference type="InterPro" id="IPR040442">
    <property type="entry name" value="Pyrv_kinase-like_dom_sf"/>
</dbReference>
<dbReference type="GO" id="GO:0016829">
    <property type="term" value="F:lyase activity"/>
    <property type="evidence" value="ECO:0007669"/>
    <property type="project" value="UniProtKB-KW"/>
</dbReference>
<dbReference type="InterPro" id="IPR039556">
    <property type="entry name" value="ICL/PEPM"/>
</dbReference>
<dbReference type="Gene3D" id="6.10.250.2750">
    <property type="match status" value="1"/>
</dbReference>
<dbReference type="EMBL" id="FOAN01000005">
    <property type="protein sequence ID" value="SEL75630.1"/>
    <property type="molecule type" value="Genomic_DNA"/>
</dbReference>
<dbReference type="Gene3D" id="3.20.20.60">
    <property type="entry name" value="Phosphoenolpyruvate-binding domains"/>
    <property type="match status" value="1"/>
</dbReference>
<dbReference type="PANTHER" id="PTHR42905">
    <property type="entry name" value="PHOSPHOENOLPYRUVATE CARBOXYLASE"/>
    <property type="match status" value="1"/>
</dbReference>
<name>A0A1H7SSN4_9HYPH</name>
<reference evidence="2" key="1">
    <citation type="submission" date="2016-10" db="EMBL/GenBank/DDBJ databases">
        <authorList>
            <person name="Varghese N."/>
            <person name="Submissions S."/>
        </authorList>
    </citation>
    <scope>NUCLEOTIDE SEQUENCE [LARGE SCALE GENOMIC DNA]</scope>
    <source>
        <strain evidence="2">LMG 26383,CCUG 61248,R- 45681</strain>
    </source>
</reference>
<dbReference type="RefSeq" id="WP_091836460.1">
    <property type="nucleotide sequence ID" value="NZ_FOAN01000005.1"/>
</dbReference>
<evidence type="ECO:0000313" key="1">
    <source>
        <dbReference type="EMBL" id="SEL75630.1"/>
    </source>
</evidence>